<protein>
    <submittedName>
        <fullName evidence="3">Uncharacterized protein</fullName>
    </submittedName>
</protein>
<dbReference type="AlphaFoldDB" id="A0A2P6VG67"/>
<feature type="chain" id="PRO_5015175152" evidence="2">
    <location>
        <begin position="40"/>
        <end position="437"/>
    </location>
</feature>
<accession>A0A2P6VG67</accession>
<dbReference type="InterPro" id="IPR029058">
    <property type="entry name" value="AB_hydrolase_fold"/>
</dbReference>
<dbReference type="PANTHER" id="PTHR35128:SF1">
    <property type="entry name" value="SECRETION-REGULATING GUANINE NUCLEOTIDE EXCHANGE FACTOR"/>
    <property type="match status" value="1"/>
</dbReference>
<dbReference type="Gene3D" id="3.40.50.1820">
    <property type="entry name" value="alpha/beta hydrolase"/>
    <property type="match status" value="1"/>
</dbReference>
<dbReference type="EMBL" id="LHPF02000008">
    <property type="protein sequence ID" value="PSC73083.1"/>
    <property type="molecule type" value="Genomic_DNA"/>
</dbReference>
<dbReference type="SUPFAM" id="SSF53474">
    <property type="entry name" value="alpha/beta-Hydrolases"/>
    <property type="match status" value="1"/>
</dbReference>
<sequence length="437" mass="46503">MQAQAAVGVAAPARTRPLTALALLLLLLACAAPSRGAAAQTGGSSDSAALTLSLEYSADQNADGAPLGTPTKANIAGREVYYEVPQAAVGMYVFFHGCAHNGFDHWYSQPGCEECRGLPAEVAHAKQALAAGFVFVAINSLDRKDDPQADFYRCYSYSEDKDGAVAAVRELRSQLDLEGKPLYLGGVSSGASFALKLPNEFTPGEVAGITSEVLAVDPDADDFEWSVWPPVAFISMPKDAPTADRIRRNKAALNEAGVRAQIIEVGPRPVYWPTFFSDQASDISPELSEQIVEALVEIGILDAEGNLVDDPRHGFIGKDWRAELIQRVPALQGDNTTTSVVADSSVVSELLNLAWADHEIVGEFWWAIHAWFQGGNTGNLAALAQEYVIRQPGLLKADRLQPGQLPATAGDPPVRPWLAWDDVAPGPAPTPAPAPAA</sequence>
<proteinExistence type="predicted"/>
<evidence type="ECO:0000256" key="1">
    <source>
        <dbReference type="SAM" id="MobiDB-lite"/>
    </source>
</evidence>
<feature type="signal peptide" evidence="2">
    <location>
        <begin position="1"/>
        <end position="39"/>
    </location>
</feature>
<feature type="region of interest" description="Disordered" evidence="1">
    <location>
        <begin position="402"/>
        <end position="437"/>
    </location>
</feature>
<dbReference type="PANTHER" id="PTHR35128">
    <property type="entry name" value="SECRETION-REGULATING GUANINE NUCLEOTIDE EXCHANGE FACTOR"/>
    <property type="match status" value="1"/>
</dbReference>
<keyword evidence="4" id="KW-1185">Reference proteome</keyword>
<reference evidence="3 4" key="1">
    <citation type="journal article" date="2018" name="Plant J.">
        <title>Genome sequences of Chlorella sorokiniana UTEX 1602 and Micractinium conductrix SAG 241.80: implications to maltose excretion by a green alga.</title>
        <authorList>
            <person name="Arriola M.B."/>
            <person name="Velmurugan N."/>
            <person name="Zhang Y."/>
            <person name="Plunkett M.H."/>
            <person name="Hondzo H."/>
            <person name="Barney B.M."/>
        </authorList>
    </citation>
    <scope>NUCLEOTIDE SEQUENCE [LARGE SCALE GENOMIC DNA]</scope>
    <source>
        <strain evidence="3 4">SAG 241.80</strain>
    </source>
</reference>
<name>A0A2P6VG67_9CHLO</name>
<keyword evidence="2" id="KW-0732">Signal</keyword>
<comment type="caution">
    <text evidence="3">The sequence shown here is derived from an EMBL/GenBank/DDBJ whole genome shotgun (WGS) entry which is preliminary data.</text>
</comment>
<dbReference type="OrthoDB" id="10022521at2759"/>
<dbReference type="Proteomes" id="UP000239649">
    <property type="component" value="Unassembled WGS sequence"/>
</dbReference>
<evidence type="ECO:0000313" key="3">
    <source>
        <dbReference type="EMBL" id="PSC73083.1"/>
    </source>
</evidence>
<gene>
    <name evidence="3" type="ORF">C2E20_3669</name>
</gene>
<organism evidence="3 4">
    <name type="scientific">Micractinium conductrix</name>
    <dbReference type="NCBI Taxonomy" id="554055"/>
    <lineage>
        <taxon>Eukaryota</taxon>
        <taxon>Viridiplantae</taxon>
        <taxon>Chlorophyta</taxon>
        <taxon>core chlorophytes</taxon>
        <taxon>Trebouxiophyceae</taxon>
        <taxon>Chlorellales</taxon>
        <taxon>Chlorellaceae</taxon>
        <taxon>Chlorella clade</taxon>
        <taxon>Micractinium</taxon>
    </lineage>
</organism>
<feature type="compositionally biased region" description="Pro residues" evidence="1">
    <location>
        <begin position="426"/>
        <end position="437"/>
    </location>
</feature>
<evidence type="ECO:0000256" key="2">
    <source>
        <dbReference type="SAM" id="SignalP"/>
    </source>
</evidence>
<evidence type="ECO:0000313" key="4">
    <source>
        <dbReference type="Proteomes" id="UP000239649"/>
    </source>
</evidence>